<dbReference type="Pfam" id="PF04072">
    <property type="entry name" value="LCM"/>
    <property type="match status" value="1"/>
</dbReference>
<comment type="function">
    <text evidence="1 6">Exhibits S-adenosyl-L-methionine-dependent methyltransferase activity.</text>
</comment>
<comment type="caution">
    <text evidence="7">The sequence shown here is derived from an EMBL/GenBank/DDBJ whole genome shotgun (WGS) entry which is preliminary data.</text>
</comment>
<proteinExistence type="inferred from homology"/>
<dbReference type="NCBIfam" id="TIGR00027">
    <property type="entry name" value="mthyl_TIGR00027"/>
    <property type="match status" value="1"/>
</dbReference>
<dbReference type="InterPro" id="IPR007213">
    <property type="entry name" value="Ppm1/Ppm2/Tcmp"/>
</dbReference>
<organism evidence="7 8">
    <name type="scientific">Planomonospora parontospora</name>
    <dbReference type="NCBI Taxonomy" id="58119"/>
    <lineage>
        <taxon>Bacteria</taxon>
        <taxon>Bacillati</taxon>
        <taxon>Actinomycetota</taxon>
        <taxon>Actinomycetes</taxon>
        <taxon>Streptosporangiales</taxon>
        <taxon>Streptosporangiaceae</taxon>
        <taxon>Planomonospora</taxon>
    </lineage>
</organism>
<dbReference type="GO" id="GO:0032259">
    <property type="term" value="P:methylation"/>
    <property type="evidence" value="ECO:0007669"/>
    <property type="project" value="UniProtKB-KW"/>
</dbReference>
<sequence length="280" mass="31523">MSSLTETGHWIACARACESLRPDRMFEDPVAVEFIRRTEPELYEELRTRPAARFDVLALRTKFFDDYLIRTAASGTLRQVVILAAGMDGRAFRLPWRPDTVLYELDLPEAVEQKTEFLARHRPAAERCRRVPVAADLTADWPRELLRAGFSSALPTAWLVEGVLYYLGEQQADTVVGQITELSAPGSALGLEQVNTDLYHAPWMQDWLQKMRDEGRPWRSGVNDPESWLAGWGWRAAVFEPCDLPESAGRMIPRTPPRGTPGAARTWLVSAELLDTPTAS</sequence>
<keyword evidence="3 6" id="KW-0489">Methyltransferase</keyword>
<gene>
    <name evidence="7" type="ORF">GCM10010126_47600</name>
</gene>
<reference evidence="7" key="2">
    <citation type="submission" date="2022-09" db="EMBL/GenBank/DDBJ databases">
        <authorList>
            <person name="Sun Q."/>
            <person name="Ohkuma M."/>
        </authorList>
    </citation>
    <scope>NUCLEOTIDE SEQUENCE</scope>
    <source>
        <strain evidence="7">JCM 3093</strain>
    </source>
</reference>
<keyword evidence="5 6" id="KW-0949">S-adenosyl-L-methionine</keyword>
<dbReference type="InterPro" id="IPR029063">
    <property type="entry name" value="SAM-dependent_MTases_sf"/>
</dbReference>
<comment type="similarity">
    <text evidence="2 6">Belongs to the UPF0677 family.</text>
</comment>
<accession>A0AA37F6N1</accession>
<evidence type="ECO:0000313" key="8">
    <source>
        <dbReference type="Proteomes" id="UP000627984"/>
    </source>
</evidence>
<evidence type="ECO:0000313" key="7">
    <source>
        <dbReference type="EMBL" id="GGK82707.1"/>
    </source>
</evidence>
<dbReference type="SUPFAM" id="SSF53335">
    <property type="entry name" value="S-adenosyl-L-methionine-dependent methyltransferases"/>
    <property type="match status" value="1"/>
</dbReference>
<keyword evidence="4" id="KW-0808">Transferase</keyword>
<dbReference type="EC" id="2.1.1.-" evidence="6"/>
<dbReference type="EMBL" id="BMQD01000015">
    <property type="protein sequence ID" value="GGK82707.1"/>
    <property type="molecule type" value="Genomic_DNA"/>
</dbReference>
<dbReference type="Gene3D" id="3.40.50.150">
    <property type="entry name" value="Vaccinia Virus protein VP39"/>
    <property type="match status" value="1"/>
</dbReference>
<reference evidence="7" key="1">
    <citation type="journal article" date="2014" name="Int. J. Syst. Evol. Microbiol.">
        <title>Complete genome sequence of Corynebacterium casei LMG S-19264T (=DSM 44701T), isolated from a smear-ripened cheese.</title>
        <authorList>
            <consortium name="US DOE Joint Genome Institute (JGI-PGF)"/>
            <person name="Walter F."/>
            <person name="Albersmeier A."/>
            <person name="Kalinowski J."/>
            <person name="Ruckert C."/>
        </authorList>
    </citation>
    <scope>NUCLEOTIDE SEQUENCE</scope>
    <source>
        <strain evidence="7">JCM 3093</strain>
    </source>
</reference>
<evidence type="ECO:0000256" key="4">
    <source>
        <dbReference type="ARBA" id="ARBA00022679"/>
    </source>
</evidence>
<evidence type="ECO:0000256" key="1">
    <source>
        <dbReference type="ARBA" id="ARBA00003907"/>
    </source>
</evidence>
<dbReference type="PANTHER" id="PTHR43619:SF2">
    <property type="entry name" value="S-ADENOSYL-L-METHIONINE-DEPENDENT METHYLTRANSFERASES SUPERFAMILY PROTEIN"/>
    <property type="match status" value="1"/>
</dbReference>
<dbReference type="AlphaFoldDB" id="A0AA37F6N1"/>
<dbReference type="Proteomes" id="UP000627984">
    <property type="component" value="Unassembled WGS sequence"/>
</dbReference>
<name>A0AA37F6N1_9ACTN</name>
<dbReference type="RefSeq" id="WP_191896688.1">
    <property type="nucleotide sequence ID" value="NZ_BMQD01000015.1"/>
</dbReference>
<evidence type="ECO:0000256" key="2">
    <source>
        <dbReference type="ARBA" id="ARBA00008138"/>
    </source>
</evidence>
<dbReference type="GO" id="GO:0008168">
    <property type="term" value="F:methyltransferase activity"/>
    <property type="evidence" value="ECO:0007669"/>
    <property type="project" value="UniProtKB-UniRule"/>
</dbReference>
<dbReference type="PANTHER" id="PTHR43619">
    <property type="entry name" value="S-ADENOSYL-L-METHIONINE-DEPENDENT METHYLTRANSFERASE YKTD-RELATED"/>
    <property type="match status" value="1"/>
</dbReference>
<evidence type="ECO:0000256" key="6">
    <source>
        <dbReference type="RuleBase" id="RU362030"/>
    </source>
</evidence>
<protein>
    <recommendedName>
        <fullName evidence="6">S-adenosyl-L-methionine-dependent methyltransferase</fullName>
        <ecNumber evidence="6">2.1.1.-</ecNumber>
    </recommendedName>
</protein>
<evidence type="ECO:0000256" key="5">
    <source>
        <dbReference type="ARBA" id="ARBA00022691"/>
    </source>
</evidence>
<evidence type="ECO:0000256" key="3">
    <source>
        <dbReference type="ARBA" id="ARBA00022603"/>
    </source>
</evidence>
<dbReference type="InterPro" id="IPR011610">
    <property type="entry name" value="SAM_mthyl_Trfase_ML2640-like"/>
</dbReference>